<comment type="caution">
    <text evidence="2">The sequence shown here is derived from an EMBL/GenBank/DDBJ whole genome shotgun (WGS) entry which is preliminary data.</text>
</comment>
<evidence type="ECO:0000313" key="2">
    <source>
        <dbReference type="EMBL" id="TCO46528.1"/>
    </source>
</evidence>
<dbReference type="GO" id="GO:0016705">
    <property type="term" value="F:oxidoreductase activity, acting on paired donors, with incorporation or reduction of molecular oxygen"/>
    <property type="evidence" value="ECO:0007669"/>
    <property type="project" value="InterPro"/>
</dbReference>
<protein>
    <submittedName>
        <fullName evidence="2">Luciferase-like monooxygenase</fullName>
    </submittedName>
</protein>
<gene>
    <name evidence="2" type="ORF">EV192_119107</name>
</gene>
<name>A0A4R2IR93_9PSEU</name>
<dbReference type="EMBL" id="SLWS01000019">
    <property type="protein sequence ID" value="TCO46528.1"/>
    <property type="molecule type" value="Genomic_DNA"/>
</dbReference>
<keyword evidence="2" id="KW-0560">Oxidoreductase</keyword>
<feature type="domain" description="Luciferase-like" evidence="1">
    <location>
        <begin position="25"/>
        <end position="83"/>
    </location>
</feature>
<evidence type="ECO:0000313" key="3">
    <source>
        <dbReference type="Proteomes" id="UP000295680"/>
    </source>
</evidence>
<keyword evidence="2" id="KW-0503">Monooxygenase</keyword>
<dbReference type="Proteomes" id="UP000295680">
    <property type="component" value="Unassembled WGS sequence"/>
</dbReference>
<dbReference type="SUPFAM" id="SSF51679">
    <property type="entry name" value="Bacterial luciferase-like"/>
    <property type="match status" value="1"/>
</dbReference>
<keyword evidence="3" id="KW-1185">Reference proteome</keyword>
<reference evidence="2 3" key="1">
    <citation type="submission" date="2019-03" db="EMBL/GenBank/DDBJ databases">
        <title>Genomic Encyclopedia of Type Strains, Phase IV (KMG-IV): sequencing the most valuable type-strain genomes for metagenomic binning, comparative biology and taxonomic classification.</title>
        <authorList>
            <person name="Goeker M."/>
        </authorList>
    </citation>
    <scope>NUCLEOTIDE SEQUENCE [LARGE SCALE GENOMIC DNA]</scope>
    <source>
        <strain evidence="2 3">DSM 45934</strain>
    </source>
</reference>
<organism evidence="2 3">
    <name type="scientific">Actinocrispum wychmicini</name>
    <dbReference type="NCBI Taxonomy" id="1213861"/>
    <lineage>
        <taxon>Bacteria</taxon>
        <taxon>Bacillati</taxon>
        <taxon>Actinomycetota</taxon>
        <taxon>Actinomycetes</taxon>
        <taxon>Pseudonocardiales</taxon>
        <taxon>Pseudonocardiaceae</taxon>
        <taxon>Actinocrispum</taxon>
    </lineage>
</organism>
<dbReference type="AlphaFoldDB" id="A0A4R2IR93"/>
<dbReference type="RefSeq" id="WP_132125974.1">
    <property type="nucleotide sequence ID" value="NZ_SLWS01000019.1"/>
</dbReference>
<dbReference type="OrthoDB" id="4288123at2"/>
<proteinExistence type="predicted"/>
<accession>A0A4R2IR93</accession>
<evidence type="ECO:0000259" key="1">
    <source>
        <dbReference type="Pfam" id="PF00296"/>
    </source>
</evidence>
<dbReference type="InterPro" id="IPR011251">
    <property type="entry name" value="Luciferase-like_dom"/>
</dbReference>
<dbReference type="InterPro" id="IPR036661">
    <property type="entry name" value="Luciferase-like_sf"/>
</dbReference>
<dbReference type="Pfam" id="PF00296">
    <property type="entry name" value="Bac_luciferase"/>
    <property type="match status" value="1"/>
</dbReference>
<sequence length="151" mass="16585">MSRAFRFGLNMTAATDRTGWTAKCQRAEELGYDVVLVPDHLGMPAPFPSLVLAAEATHSVRLGTFVLNAGFYNPVLLARDVVAFAGLRSAPTDGRLSTITTDEIDERVAFARAAADGRDYESNLLVQMVIPTDDRREPWMEAFAPVIELLK</sequence>
<dbReference type="Gene3D" id="3.20.20.30">
    <property type="entry name" value="Luciferase-like domain"/>
    <property type="match status" value="1"/>
</dbReference>
<dbReference type="GO" id="GO:0004497">
    <property type="term" value="F:monooxygenase activity"/>
    <property type="evidence" value="ECO:0007669"/>
    <property type="project" value="UniProtKB-KW"/>
</dbReference>